<reference evidence="2" key="1">
    <citation type="journal article" date="2023" name="Nat. Plants">
        <title>Single-cell RNA sequencing provides a high-resolution roadmap for understanding the multicellular compartmentation of specialized metabolism.</title>
        <authorList>
            <person name="Sun S."/>
            <person name="Shen X."/>
            <person name="Li Y."/>
            <person name="Li Y."/>
            <person name="Wang S."/>
            <person name="Li R."/>
            <person name="Zhang H."/>
            <person name="Shen G."/>
            <person name="Guo B."/>
            <person name="Wei J."/>
            <person name="Xu J."/>
            <person name="St-Pierre B."/>
            <person name="Chen S."/>
            <person name="Sun C."/>
        </authorList>
    </citation>
    <scope>NUCLEOTIDE SEQUENCE [LARGE SCALE GENOMIC DNA]</scope>
</reference>
<proteinExistence type="predicted"/>
<evidence type="ECO:0000313" key="2">
    <source>
        <dbReference type="Proteomes" id="UP001060085"/>
    </source>
</evidence>
<accession>A0ACC0APS4</accession>
<protein>
    <submittedName>
        <fullName evidence="1">Uncharacterized protein</fullName>
    </submittedName>
</protein>
<dbReference type="EMBL" id="CM044705">
    <property type="protein sequence ID" value="KAI5661486.1"/>
    <property type="molecule type" value="Genomic_DNA"/>
</dbReference>
<sequence length="246" mass="27844">MKRYSAVVLGSLWDTTSLLSNRVDAEFERKNRKLSENGAREKLYRLTHNKQATEGTEGSRLRDPRPGSSFCFGASKQELPQAQIPIGPNQRSLGQQNSRSKTGSKAFHPTKEAEMVISRISQVEAESSAGEGSKVVAANPSVGPTHPEENLKSIHLMQMKLYNRLNFQDNKSVQMDWRIPWKKLRFQLAFWRVLNSSAEISFREMKMKKYGSPMKQRNTLARVSHIWKGILTGTQSIFEAACTDRG</sequence>
<organism evidence="1 2">
    <name type="scientific">Catharanthus roseus</name>
    <name type="common">Madagascar periwinkle</name>
    <name type="synonym">Vinca rosea</name>
    <dbReference type="NCBI Taxonomy" id="4058"/>
    <lineage>
        <taxon>Eukaryota</taxon>
        <taxon>Viridiplantae</taxon>
        <taxon>Streptophyta</taxon>
        <taxon>Embryophyta</taxon>
        <taxon>Tracheophyta</taxon>
        <taxon>Spermatophyta</taxon>
        <taxon>Magnoliopsida</taxon>
        <taxon>eudicotyledons</taxon>
        <taxon>Gunneridae</taxon>
        <taxon>Pentapetalae</taxon>
        <taxon>asterids</taxon>
        <taxon>lamiids</taxon>
        <taxon>Gentianales</taxon>
        <taxon>Apocynaceae</taxon>
        <taxon>Rauvolfioideae</taxon>
        <taxon>Vinceae</taxon>
        <taxon>Catharanthinae</taxon>
        <taxon>Catharanthus</taxon>
    </lineage>
</organism>
<dbReference type="Proteomes" id="UP001060085">
    <property type="component" value="Linkage Group LG05"/>
</dbReference>
<name>A0ACC0APS4_CATRO</name>
<comment type="caution">
    <text evidence="1">The sequence shown here is derived from an EMBL/GenBank/DDBJ whole genome shotgun (WGS) entry which is preliminary data.</text>
</comment>
<gene>
    <name evidence="1" type="ORF">M9H77_20809</name>
</gene>
<evidence type="ECO:0000313" key="1">
    <source>
        <dbReference type="EMBL" id="KAI5661486.1"/>
    </source>
</evidence>
<keyword evidence="2" id="KW-1185">Reference proteome</keyword>